<dbReference type="EMBL" id="UGPB01000001">
    <property type="protein sequence ID" value="STY28334.1"/>
    <property type="molecule type" value="Genomic_DNA"/>
</dbReference>
<dbReference type="AlphaFoldDB" id="A0A378LNK0"/>
<dbReference type="Gene3D" id="3.20.80.10">
    <property type="entry name" value="Regulatory factor, effector binding domain"/>
    <property type="match status" value="1"/>
</dbReference>
<dbReference type="SMART" id="SM00871">
    <property type="entry name" value="AraC_E_bind"/>
    <property type="match status" value="1"/>
</dbReference>
<sequence length="148" mass="17086">MLSTSPTIQHVERFIVTGLQTRTKNCDEFHDKTAKLPKLWQQFYSSDIASQTNTFAVYSDYESDVNGLYTVTVGIQSDVFNAKLQSVTVESGQYLVFRGNGSMPATVIETWKQIWTYFEETRGHQRIYRTDFEIYESPEEIAIYIGIK</sequence>
<dbReference type="Pfam" id="PF14526">
    <property type="entry name" value="Cass2"/>
    <property type="match status" value="1"/>
</dbReference>
<evidence type="ECO:0000313" key="3">
    <source>
        <dbReference type="Proteomes" id="UP000255297"/>
    </source>
</evidence>
<dbReference type="OrthoDB" id="3173400at2"/>
<evidence type="ECO:0000259" key="1">
    <source>
        <dbReference type="SMART" id="SM00871"/>
    </source>
</evidence>
<reference evidence="2 3" key="1">
    <citation type="submission" date="2018-06" db="EMBL/GenBank/DDBJ databases">
        <authorList>
            <consortium name="Pathogen Informatics"/>
            <person name="Doyle S."/>
        </authorList>
    </citation>
    <scope>NUCLEOTIDE SEQUENCE [LARGE SCALE GENOMIC DNA]</scope>
    <source>
        <strain evidence="2 3">NCTC11532</strain>
    </source>
</reference>
<keyword evidence="3" id="KW-1185">Reference proteome</keyword>
<name>A0A378LNK0_9GAMM</name>
<accession>A0A378LNK0</accession>
<dbReference type="PANTHER" id="PTHR36444">
    <property type="entry name" value="TRANSCRIPTIONAL REGULATOR PROTEIN YOBU-RELATED"/>
    <property type="match status" value="1"/>
</dbReference>
<dbReference type="STRING" id="1122170.GCA_000701265_02173"/>
<dbReference type="SUPFAM" id="SSF55136">
    <property type="entry name" value="Probable bacterial effector-binding domain"/>
    <property type="match status" value="1"/>
</dbReference>
<dbReference type="Proteomes" id="UP000255297">
    <property type="component" value="Unassembled WGS sequence"/>
</dbReference>
<gene>
    <name evidence="2" type="ORF">NCTC11532_00504</name>
</gene>
<feature type="domain" description="AraC effector-binding" evidence="1">
    <location>
        <begin position="4"/>
        <end position="148"/>
    </location>
</feature>
<evidence type="ECO:0000313" key="2">
    <source>
        <dbReference type="EMBL" id="STY28334.1"/>
    </source>
</evidence>
<dbReference type="InterPro" id="IPR029441">
    <property type="entry name" value="Cass2"/>
</dbReference>
<dbReference type="InterPro" id="IPR010499">
    <property type="entry name" value="AraC_E-bd"/>
</dbReference>
<dbReference type="InterPro" id="IPR011256">
    <property type="entry name" value="Reg_factor_effector_dom_sf"/>
</dbReference>
<organism evidence="2 3">
    <name type="scientific">Legionella wadsworthii</name>
    <dbReference type="NCBI Taxonomy" id="28088"/>
    <lineage>
        <taxon>Bacteria</taxon>
        <taxon>Pseudomonadati</taxon>
        <taxon>Pseudomonadota</taxon>
        <taxon>Gammaproteobacteria</taxon>
        <taxon>Legionellales</taxon>
        <taxon>Legionellaceae</taxon>
        <taxon>Legionella</taxon>
    </lineage>
</organism>
<dbReference type="PANTHER" id="PTHR36444:SF2">
    <property type="entry name" value="TRANSCRIPTIONAL REGULATOR PROTEIN YOBU-RELATED"/>
    <property type="match status" value="1"/>
</dbReference>
<protein>
    <submittedName>
        <fullName evidence="2">Transcription activator, effector binding</fullName>
    </submittedName>
</protein>
<dbReference type="InterPro" id="IPR053182">
    <property type="entry name" value="YobU-like_regulator"/>
</dbReference>
<dbReference type="RefSeq" id="WP_031562709.1">
    <property type="nucleotide sequence ID" value="NZ_CAAAIS010000002.1"/>
</dbReference>
<proteinExistence type="predicted"/>